<gene>
    <name evidence="1" type="ORF">PCAR00345_LOCUS17099</name>
</gene>
<dbReference type="InterPro" id="IPR029033">
    <property type="entry name" value="His_PPase_superfam"/>
</dbReference>
<name>A0A7S4BFM1_CHRCT</name>
<dbReference type="InterPro" id="IPR013078">
    <property type="entry name" value="His_Pase_superF_clade-1"/>
</dbReference>
<dbReference type="SUPFAM" id="SSF53254">
    <property type="entry name" value="Phosphoglycerate mutase-like"/>
    <property type="match status" value="1"/>
</dbReference>
<evidence type="ECO:0000313" key="1">
    <source>
        <dbReference type="EMBL" id="CAE0764487.1"/>
    </source>
</evidence>
<dbReference type="EMBL" id="HBIZ01026999">
    <property type="protein sequence ID" value="CAE0764487.1"/>
    <property type="molecule type" value="Transcribed_RNA"/>
</dbReference>
<evidence type="ECO:0008006" key="2">
    <source>
        <dbReference type="Google" id="ProtNLM"/>
    </source>
</evidence>
<dbReference type="PANTHER" id="PTHR47580">
    <property type="entry name" value="PHOSPHOGLYCERATE MUTASE FAMILY PROTEIN"/>
    <property type="match status" value="1"/>
</dbReference>
<dbReference type="Gene3D" id="3.40.50.1240">
    <property type="entry name" value="Phosphoglycerate mutase-like"/>
    <property type="match status" value="1"/>
</dbReference>
<reference evidence="1" key="1">
    <citation type="submission" date="2021-01" db="EMBL/GenBank/DDBJ databases">
        <authorList>
            <person name="Corre E."/>
            <person name="Pelletier E."/>
            <person name="Niang G."/>
            <person name="Scheremetjew M."/>
            <person name="Finn R."/>
            <person name="Kale V."/>
            <person name="Holt S."/>
            <person name="Cochrane G."/>
            <person name="Meng A."/>
            <person name="Brown T."/>
            <person name="Cohen L."/>
        </authorList>
    </citation>
    <scope>NUCLEOTIDE SEQUENCE</scope>
    <source>
        <strain evidence="1">CCMP645</strain>
    </source>
</reference>
<organism evidence="1">
    <name type="scientific">Chrysotila carterae</name>
    <name type="common">Marine alga</name>
    <name type="synonym">Syracosphaera carterae</name>
    <dbReference type="NCBI Taxonomy" id="13221"/>
    <lineage>
        <taxon>Eukaryota</taxon>
        <taxon>Haptista</taxon>
        <taxon>Haptophyta</taxon>
        <taxon>Prymnesiophyceae</taxon>
        <taxon>Isochrysidales</taxon>
        <taxon>Isochrysidaceae</taxon>
        <taxon>Chrysotila</taxon>
    </lineage>
</organism>
<dbReference type="PANTHER" id="PTHR47580:SF1">
    <property type="entry name" value="PHOSPHOGLYCERATE MUTASE FAMILY PROTEIN"/>
    <property type="match status" value="1"/>
</dbReference>
<sequence>MKFNAHEQMHGRTLSRRSLCYTLLAPAVIPMSPQLRTHAALASGLLRFDSSFSNAYILVRAGESLSDAAERIDTNPVNRDDVARGALTERGAQQVLDLARRLSELEFPLIWYSTACRSTRTAEMLGAALSLPRERLVPEYSFLDARGLGRLDGEPSAQTWASVHARDATDAFWRPPEGDDGTPNESVADVFARVRQLLSITETQYSQENIVIVSPDSEVLSTIAAAVCGSPLEMHSRFEMAPGEMRDLRLLQRDDGWRERRSLRACRAPADARDAAS</sequence>
<accession>A0A7S4BFM1</accession>
<dbReference type="AlphaFoldDB" id="A0A7S4BFM1"/>
<protein>
    <recommendedName>
        <fullName evidence="2">Phosphoglycerate mutase</fullName>
    </recommendedName>
</protein>
<proteinExistence type="predicted"/>
<dbReference type="Pfam" id="PF00300">
    <property type="entry name" value="His_Phos_1"/>
    <property type="match status" value="1"/>
</dbReference>